<dbReference type="PANTHER" id="PTHR11474:SF126">
    <property type="entry name" value="TYROSINASE-LIKE PROTEIN TYR-1-RELATED"/>
    <property type="match status" value="1"/>
</dbReference>
<keyword evidence="3" id="KW-0472">Membrane</keyword>
<comment type="caution">
    <text evidence="5">The sequence shown here is derived from an EMBL/GenBank/DDBJ whole genome shotgun (WGS) entry which is preliminary data.</text>
</comment>
<keyword evidence="3" id="KW-1133">Transmembrane helix</keyword>
<keyword evidence="6" id="KW-1185">Reference proteome</keyword>
<dbReference type="InterPro" id="IPR050316">
    <property type="entry name" value="Tyrosinase/Hemocyanin"/>
</dbReference>
<feature type="domain" description="Tyrosinase copper-binding" evidence="4">
    <location>
        <begin position="1"/>
        <end position="207"/>
    </location>
</feature>
<sequence>MLTLEREFQRITKNASFGFPYWQWEQDDKSMFSENYYGVPSNNASPRVNVSGDIINPNDWNTICDVTYWNRNINCETAWKPCNPANDLAERRPLQRGGFSPYLPNVVEVMIAIAAPSYDAADDSGQYFRNDSRASFRSRLEGWNMICSAMSCVGFNSDNNHTQNDHMHNVVHDWVGGQMDDVPAAVNDPVFNLHHCNVDRILESWMQRFANGKNSSNLLPAYVPICGGHPGHNRGDYLVPFFPLITAGEQYRVAEEWGYVYDELVPANIKDSDIPDCIDILAENSCPICDANGVCIDCTDQTCPLPNSQPIPLTPDSPDGNNSYATELSLGIGLGIPLIIAIIIIIILLCCVIALKKKSTKEGNGGGYEMTTKT</sequence>
<dbReference type="EMBL" id="CASHTH010003213">
    <property type="protein sequence ID" value="CAI8041833.1"/>
    <property type="molecule type" value="Genomic_DNA"/>
</dbReference>
<reference evidence="5" key="1">
    <citation type="submission" date="2023-03" db="EMBL/GenBank/DDBJ databases">
        <authorList>
            <person name="Steffen K."/>
            <person name="Cardenas P."/>
        </authorList>
    </citation>
    <scope>NUCLEOTIDE SEQUENCE</scope>
</reference>
<dbReference type="GO" id="GO:0016491">
    <property type="term" value="F:oxidoreductase activity"/>
    <property type="evidence" value="ECO:0007669"/>
    <property type="project" value="InterPro"/>
</dbReference>
<dbReference type="InterPro" id="IPR008922">
    <property type="entry name" value="Di-copper_centre_dom_sf"/>
</dbReference>
<keyword evidence="1" id="KW-0479">Metal-binding</keyword>
<evidence type="ECO:0000259" key="4">
    <source>
        <dbReference type="Pfam" id="PF00264"/>
    </source>
</evidence>
<evidence type="ECO:0000256" key="2">
    <source>
        <dbReference type="ARBA" id="ARBA00023008"/>
    </source>
</evidence>
<dbReference type="Gene3D" id="1.10.1280.10">
    <property type="entry name" value="Di-copper center containing domain from catechol oxidase"/>
    <property type="match status" value="1"/>
</dbReference>
<dbReference type="AlphaFoldDB" id="A0AA35T5H2"/>
<gene>
    <name evidence="5" type="ORF">GBAR_LOCUS23218</name>
</gene>
<keyword evidence="3" id="KW-0812">Transmembrane</keyword>
<name>A0AA35T5H2_GEOBA</name>
<protein>
    <submittedName>
        <fullName evidence="5">Tyrosinase</fullName>
    </submittedName>
</protein>
<dbReference type="PRINTS" id="PR00092">
    <property type="entry name" value="TYROSINASE"/>
</dbReference>
<accession>A0AA35T5H2</accession>
<dbReference type="PANTHER" id="PTHR11474">
    <property type="entry name" value="TYROSINASE FAMILY MEMBER"/>
    <property type="match status" value="1"/>
</dbReference>
<dbReference type="Pfam" id="PF00264">
    <property type="entry name" value="Tyrosinase"/>
    <property type="match status" value="1"/>
</dbReference>
<dbReference type="GO" id="GO:0046872">
    <property type="term" value="F:metal ion binding"/>
    <property type="evidence" value="ECO:0007669"/>
    <property type="project" value="UniProtKB-KW"/>
</dbReference>
<evidence type="ECO:0000313" key="5">
    <source>
        <dbReference type="EMBL" id="CAI8041833.1"/>
    </source>
</evidence>
<dbReference type="SUPFAM" id="SSF48056">
    <property type="entry name" value="Di-copper centre-containing domain"/>
    <property type="match status" value="1"/>
</dbReference>
<evidence type="ECO:0000256" key="3">
    <source>
        <dbReference type="SAM" id="Phobius"/>
    </source>
</evidence>
<keyword evidence="2" id="KW-0186">Copper</keyword>
<dbReference type="InterPro" id="IPR002227">
    <property type="entry name" value="Tyrosinase_Cu-bd"/>
</dbReference>
<proteinExistence type="predicted"/>
<evidence type="ECO:0000313" key="6">
    <source>
        <dbReference type="Proteomes" id="UP001174909"/>
    </source>
</evidence>
<organism evidence="5 6">
    <name type="scientific">Geodia barretti</name>
    <name type="common">Barrett's horny sponge</name>
    <dbReference type="NCBI Taxonomy" id="519541"/>
    <lineage>
        <taxon>Eukaryota</taxon>
        <taxon>Metazoa</taxon>
        <taxon>Porifera</taxon>
        <taxon>Demospongiae</taxon>
        <taxon>Heteroscleromorpha</taxon>
        <taxon>Tetractinellida</taxon>
        <taxon>Astrophorina</taxon>
        <taxon>Geodiidae</taxon>
        <taxon>Geodia</taxon>
    </lineage>
</organism>
<evidence type="ECO:0000256" key="1">
    <source>
        <dbReference type="ARBA" id="ARBA00022723"/>
    </source>
</evidence>
<feature type="transmembrane region" description="Helical" evidence="3">
    <location>
        <begin position="330"/>
        <end position="355"/>
    </location>
</feature>
<dbReference type="Proteomes" id="UP001174909">
    <property type="component" value="Unassembled WGS sequence"/>
</dbReference>